<dbReference type="Proteomes" id="UP000559256">
    <property type="component" value="Unassembled WGS sequence"/>
</dbReference>
<accession>A0A8H5LXN4</accession>
<evidence type="ECO:0000313" key="2">
    <source>
        <dbReference type="EMBL" id="KAF5373161.1"/>
    </source>
</evidence>
<reference evidence="2 3" key="1">
    <citation type="journal article" date="2020" name="ISME J.">
        <title>Uncovering the hidden diversity of litter-decomposition mechanisms in mushroom-forming fungi.</title>
        <authorList>
            <person name="Floudas D."/>
            <person name="Bentzer J."/>
            <person name="Ahren D."/>
            <person name="Johansson T."/>
            <person name="Persson P."/>
            <person name="Tunlid A."/>
        </authorList>
    </citation>
    <scope>NUCLEOTIDE SEQUENCE [LARGE SCALE GENOMIC DNA]</scope>
    <source>
        <strain evidence="2 3">CBS 291.85</strain>
    </source>
</reference>
<protein>
    <submittedName>
        <fullName evidence="2">Uncharacterized protein</fullName>
    </submittedName>
</protein>
<gene>
    <name evidence="2" type="ORF">D9758_001582</name>
</gene>
<organism evidence="2 3">
    <name type="scientific">Tetrapyrgos nigripes</name>
    <dbReference type="NCBI Taxonomy" id="182062"/>
    <lineage>
        <taxon>Eukaryota</taxon>
        <taxon>Fungi</taxon>
        <taxon>Dikarya</taxon>
        <taxon>Basidiomycota</taxon>
        <taxon>Agaricomycotina</taxon>
        <taxon>Agaricomycetes</taxon>
        <taxon>Agaricomycetidae</taxon>
        <taxon>Agaricales</taxon>
        <taxon>Marasmiineae</taxon>
        <taxon>Marasmiaceae</taxon>
        <taxon>Tetrapyrgos</taxon>
    </lineage>
</organism>
<feature type="compositionally biased region" description="Polar residues" evidence="1">
    <location>
        <begin position="99"/>
        <end position="109"/>
    </location>
</feature>
<feature type="compositionally biased region" description="Polar residues" evidence="1">
    <location>
        <begin position="42"/>
        <end position="52"/>
    </location>
</feature>
<feature type="region of interest" description="Disordered" evidence="1">
    <location>
        <begin position="1"/>
        <end position="109"/>
    </location>
</feature>
<evidence type="ECO:0000256" key="1">
    <source>
        <dbReference type="SAM" id="MobiDB-lite"/>
    </source>
</evidence>
<feature type="compositionally biased region" description="Low complexity" evidence="1">
    <location>
        <begin position="58"/>
        <end position="72"/>
    </location>
</feature>
<proteinExistence type="predicted"/>
<comment type="caution">
    <text evidence="2">The sequence shown here is derived from an EMBL/GenBank/DDBJ whole genome shotgun (WGS) entry which is preliminary data.</text>
</comment>
<dbReference type="AlphaFoldDB" id="A0A8H5LXN4"/>
<dbReference type="EMBL" id="JAACJM010000004">
    <property type="protein sequence ID" value="KAF5373161.1"/>
    <property type="molecule type" value="Genomic_DNA"/>
</dbReference>
<name>A0A8H5LXN4_9AGAR</name>
<keyword evidence="3" id="KW-1185">Reference proteome</keyword>
<sequence length="109" mass="11413">MSDTNTTSSAAGRKRRSARLAANDSGSVSDVENKPPAKKAKTQASTPSTSSKALKPMATGTKAAGAVAVTRTHTQAQRERLLMPQSELSASSPRAKLKSINSSIPNKKY</sequence>
<evidence type="ECO:0000313" key="3">
    <source>
        <dbReference type="Proteomes" id="UP000559256"/>
    </source>
</evidence>